<evidence type="ECO:0000256" key="2">
    <source>
        <dbReference type="ARBA" id="ARBA00022552"/>
    </source>
</evidence>
<comment type="similarity">
    <text evidence="9">Belongs to the DEAD box helicase family.</text>
</comment>
<feature type="compositionally biased region" description="Acidic residues" evidence="10">
    <location>
        <begin position="432"/>
        <end position="444"/>
    </location>
</feature>
<feature type="region of interest" description="Disordered" evidence="10">
    <location>
        <begin position="426"/>
        <end position="451"/>
    </location>
</feature>
<dbReference type="GO" id="GO:0005524">
    <property type="term" value="F:ATP binding"/>
    <property type="evidence" value="ECO:0007669"/>
    <property type="project" value="UniProtKB-UniRule"/>
</dbReference>
<evidence type="ECO:0000256" key="4">
    <source>
        <dbReference type="ARBA" id="ARBA00022801"/>
    </source>
</evidence>
<evidence type="ECO:0000256" key="5">
    <source>
        <dbReference type="ARBA" id="ARBA00022806"/>
    </source>
</evidence>
<dbReference type="EMBL" id="KE148169">
    <property type="protein sequence ID" value="EPE03230.1"/>
    <property type="molecule type" value="Genomic_DNA"/>
</dbReference>
<dbReference type="SUPFAM" id="SSF52540">
    <property type="entry name" value="P-loop containing nucleoside triphosphate hydrolases"/>
    <property type="match status" value="2"/>
</dbReference>
<dbReference type="PROSITE" id="PS51195">
    <property type="entry name" value="Q_MOTIF"/>
    <property type="match status" value="1"/>
</dbReference>
<keyword evidence="15" id="KW-1185">Reference proteome</keyword>
<dbReference type="InterPro" id="IPR027417">
    <property type="entry name" value="P-loop_NTPase"/>
</dbReference>
<feature type="compositionally biased region" description="Basic and acidic residues" evidence="10">
    <location>
        <begin position="739"/>
        <end position="754"/>
    </location>
</feature>
<dbReference type="OrthoDB" id="4310724at2759"/>
<comment type="domain">
    <text evidence="9">The Q motif is unique to and characteristic of the DEAD box family of RNA helicases and controls ATP binding and hydrolysis.</text>
</comment>
<evidence type="ECO:0000256" key="10">
    <source>
        <dbReference type="SAM" id="MobiDB-lite"/>
    </source>
</evidence>
<feature type="domain" description="Helicase ATP-binding" evidence="11">
    <location>
        <begin position="272"/>
        <end position="478"/>
    </location>
</feature>
<comment type="catalytic activity">
    <reaction evidence="9">
        <text>ATP + H2O = ADP + phosphate + H(+)</text>
        <dbReference type="Rhea" id="RHEA:13065"/>
        <dbReference type="ChEBI" id="CHEBI:15377"/>
        <dbReference type="ChEBI" id="CHEBI:15378"/>
        <dbReference type="ChEBI" id="CHEBI:30616"/>
        <dbReference type="ChEBI" id="CHEBI:43474"/>
        <dbReference type="ChEBI" id="CHEBI:456216"/>
        <dbReference type="EC" id="3.6.4.13"/>
    </reaction>
</comment>
<keyword evidence="2" id="KW-0698">rRNA processing</keyword>
<feature type="domain" description="DEAD-box RNA helicase Q" evidence="13">
    <location>
        <begin position="241"/>
        <end position="269"/>
    </location>
</feature>
<dbReference type="GO" id="GO:0003724">
    <property type="term" value="F:RNA helicase activity"/>
    <property type="evidence" value="ECO:0007669"/>
    <property type="project" value="UniProtKB-EC"/>
</dbReference>
<evidence type="ECO:0000256" key="6">
    <source>
        <dbReference type="ARBA" id="ARBA00022840"/>
    </source>
</evidence>
<evidence type="ECO:0000256" key="7">
    <source>
        <dbReference type="ARBA" id="ARBA00022884"/>
    </source>
</evidence>
<dbReference type="Pfam" id="PF00271">
    <property type="entry name" value="Helicase_C"/>
    <property type="match status" value="1"/>
</dbReference>
<evidence type="ECO:0000256" key="3">
    <source>
        <dbReference type="ARBA" id="ARBA00022741"/>
    </source>
</evidence>
<feature type="compositionally biased region" description="Acidic residues" evidence="10">
    <location>
        <begin position="90"/>
        <end position="106"/>
    </location>
</feature>
<accession>S3CRG9</accession>
<comment type="function">
    <text evidence="9">RNA helicase.</text>
</comment>
<feature type="region of interest" description="Disordered" evidence="10">
    <location>
        <begin position="739"/>
        <end position="780"/>
    </location>
</feature>
<evidence type="ECO:0000256" key="9">
    <source>
        <dbReference type="RuleBase" id="RU365068"/>
    </source>
</evidence>
<keyword evidence="3 9" id="KW-0547">Nucleotide-binding</keyword>
<dbReference type="eggNOG" id="KOG0347">
    <property type="taxonomic scope" value="Eukaryota"/>
</dbReference>
<dbReference type="EC" id="3.6.4.13" evidence="9"/>
<keyword evidence="5 9" id="KW-0347">Helicase</keyword>
<evidence type="ECO:0000313" key="14">
    <source>
        <dbReference type="EMBL" id="EPE03230.1"/>
    </source>
</evidence>
<dbReference type="PANTHER" id="PTHR24031">
    <property type="entry name" value="RNA HELICASE"/>
    <property type="match status" value="1"/>
</dbReference>
<organism evidence="14 15">
    <name type="scientific">Ophiostoma piceae (strain UAMH 11346)</name>
    <name type="common">Sap stain fungus</name>
    <dbReference type="NCBI Taxonomy" id="1262450"/>
    <lineage>
        <taxon>Eukaryota</taxon>
        <taxon>Fungi</taxon>
        <taxon>Dikarya</taxon>
        <taxon>Ascomycota</taxon>
        <taxon>Pezizomycotina</taxon>
        <taxon>Sordariomycetes</taxon>
        <taxon>Sordariomycetidae</taxon>
        <taxon>Ophiostomatales</taxon>
        <taxon>Ophiostomataceae</taxon>
        <taxon>Ophiostoma</taxon>
    </lineage>
</organism>
<dbReference type="GO" id="GO:0016787">
    <property type="term" value="F:hydrolase activity"/>
    <property type="evidence" value="ECO:0007669"/>
    <property type="project" value="UniProtKB-KW"/>
</dbReference>
<dbReference type="AlphaFoldDB" id="S3CRG9"/>
<dbReference type="GO" id="GO:0003723">
    <property type="term" value="F:RNA binding"/>
    <property type="evidence" value="ECO:0007669"/>
    <property type="project" value="UniProtKB-UniRule"/>
</dbReference>
<feature type="compositionally biased region" description="Basic and acidic residues" evidence="10">
    <location>
        <begin position="110"/>
        <end position="138"/>
    </location>
</feature>
<dbReference type="InterPro" id="IPR014001">
    <property type="entry name" value="Helicase_ATP-bd"/>
</dbReference>
<dbReference type="Proteomes" id="UP000016923">
    <property type="component" value="Unassembled WGS sequence"/>
</dbReference>
<evidence type="ECO:0000259" key="11">
    <source>
        <dbReference type="PROSITE" id="PS51192"/>
    </source>
</evidence>
<dbReference type="CDD" id="cd17946">
    <property type="entry name" value="DEADc_DDX24"/>
    <property type="match status" value="1"/>
</dbReference>
<feature type="compositionally biased region" description="Basic and acidic residues" evidence="10">
    <location>
        <begin position="177"/>
        <end position="202"/>
    </location>
</feature>
<dbReference type="GO" id="GO:0006364">
    <property type="term" value="P:rRNA processing"/>
    <property type="evidence" value="ECO:0007669"/>
    <property type="project" value="UniProtKB-KW"/>
</dbReference>
<evidence type="ECO:0000313" key="15">
    <source>
        <dbReference type="Proteomes" id="UP000016923"/>
    </source>
</evidence>
<dbReference type="PROSITE" id="PS00039">
    <property type="entry name" value="DEAD_ATP_HELICASE"/>
    <property type="match status" value="1"/>
</dbReference>
<proteinExistence type="inferred from homology"/>
<sequence>MSGEGKKRKARRPLHKNKKDKRQKVVDPDEFVPPARGPRRAVTAVDLQWKPVDMPNMFDDAEGFMGLEVIENVEIVRDGKGVKFVTSDLIEPDGTEFEGFDDDTPADADATEKTAEEKPVAKKNEPKTKKEKKAKATELKAAQPKTTEPKAKETKPKADEEKVGDTEQPQKIQKTQTAKEAKEKPKAKETKKTKDGEDEGKPAKKKGKKAVSEEEELSKGGGFSVLADGAEDMEEDGADVSEWVPLNLPPQLLSCLSKLKFTKPTTIQAQTIPEIMAGHDVIGKASTGSGKTLAFSIPIVQRWLSLNGSADAVKKEKKAPLALIMSPTRELAHQISTHIKNLCAALPTAPYVCSITGGLSTQKQQRQLELADIVVGTPGRLWEVLSSSSALLKGFRAIQFLVVDEADRLLADGHFQEAEEILLALDHKETNEEYGEDEDEDEEDESKRKPRQTLVFSATFNKGLQQKLSGKGRYDLADATESMEHLLKRLNFREETPKFIDANPVSQMARRLKEGLVQCGAMEKDLYLYALLLLLPSKRTLVFTNSISSVRRLAPMLQNLDLPAIALHSEMIQKQRLRSVEQFTAAKHARGSILIATDVAARGLDIPGIDAVIHYHVPHSADFYVHRSGRTARANRKGVSVLLCAPKEVVPTRRLVAKIHANAAAKAGDSMVDKKSTAFFIRTLDIDRRIVGRLRERLDLAKQLADSTMAKGRARKDDEWLHEMAESLGIDFDEAAERMAEGEKKQGTGGDRSKQKAKAKRAEDEDADPESDQPGLTKAQVRATRFQLKQLLSKPINTGVSERYLAGGGIDMNELLRNGPGDFLGKVPSLGFEDDE</sequence>
<dbReference type="PROSITE" id="PS51192">
    <property type="entry name" value="HELICASE_ATP_BIND_1"/>
    <property type="match status" value="1"/>
</dbReference>
<feature type="compositionally biased region" description="Basic and acidic residues" evidence="10">
    <location>
        <begin position="147"/>
        <end position="165"/>
    </location>
</feature>
<dbReference type="PROSITE" id="PS51194">
    <property type="entry name" value="HELICASE_CTER"/>
    <property type="match status" value="1"/>
</dbReference>
<dbReference type="InterPro" id="IPR011545">
    <property type="entry name" value="DEAD/DEAH_box_helicase_dom"/>
</dbReference>
<keyword evidence="6 9" id="KW-0067">ATP-binding</keyword>
<gene>
    <name evidence="14" type="ORF">F503_01968</name>
</gene>
<dbReference type="GO" id="GO:0005730">
    <property type="term" value="C:nucleolus"/>
    <property type="evidence" value="ECO:0007669"/>
    <property type="project" value="UniProtKB-SubCell"/>
</dbReference>
<feature type="region of interest" description="Disordered" evidence="10">
    <location>
        <begin position="90"/>
        <end position="225"/>
    </location>
</feature>
<feature type="short sequence motif" description="Q motif" evidence="8">
    <location>
        <begin position="241"/>
        <end position="269"/>
    </location>
</feature>
<name>S3CRG9_OPHP1</name>
<reference evidence="14 15" key="1">
    <citation type="journal article" date="2013" name="BMC Genomics">
        <title>The genome and transcriptome of the pine saprophyte Ophiostoma piceae, and a comparison with the bark beetle-associated pine pathogen Grosmannia clavigera.</title>
        <authorList>
            <person name="Haridas S."/>
            <person name="Wang Y."/>
            <person name="Lim L."/>
            <person name="Massoumi Alamouti S."/>
            <person name="Jackman S."/>
            <person name="Docking R."/>
            <person name="Robertson G."/>
            <person name="Birol I."/>
            <person name="Bohlmann J."/>
            <person name="Breuil C."/>
        </authorList>
    </citation>
    <scope>NUCLEOTIDE SEQUENCE [LARGE SCALE GENOMIC DNA]</scope>
    <source>
        <strain evidence="14 15">UAMH 11346</strain>
    </source>
</reference>
<evidence type="ECO:0000259" key="12">
    <source>
        <dbReference type="PROSITE" id="PS51194"/>
    </source>
</evidence>
<feature type="compositionally biased region" description="Basic residues" evidence="10">
    <location>
        <begin position="1"/>
        <end position="22"/>
    </location>
</feature>
<dbReference type="CDD" id="cd18787">
    <property type="entry name" value="SF2_C_DEAD"/>
    <property type="match status" value="1"/>
</dbReference>
<protein>
    <recommendedName>
        <fullName evidence="9">ATP-dependent RNA helicase</fullName>
        <ecNumber evidence="9">3.6.4.13</ecNumber>
    </recommendedName>
</protein>
<evidence type="ECO:0000256" key="1">
    <source>
        <dbReference type="ARBA" id="ARBA00004604"/>
    </source>
</evidence>
<keyword evidence="7 9" id="KW-0694">RNA-binding</keyword>
<dbReference type="InterPro" id="IPR000629">
    <property type="entry name" value="RNA-helicase_DEAD-box_CS"/>
</dbReference>
<dbReference type="OMA" id="QMIQKAR"/>
<dbReference type="InterPro" id="IPR014014">
    <property type="entry name" value="RNA_helicase_DEAD_Q_motif"/>
</dbReference>
<dbReference type="InterPro" id="IPR001650">
    <property type="entry name" value="Helicase_C-like"/>
</dbReference>
<comment type="subcellular location">
    <subcellularLocation>
        <location evidence="1">Nucleus</location>
        <location evidence="1">Nucleolus</location>
    </subcellularLocation>
</comment>
<feature type="region of interest" description="Disordered" evidence="10">
    <location>
        <begin position="1"/>
        <end position="38"/>
    </location>
</feature>
<dbReference type="VEuPathDB" id="FungiDB:F503_01968"/>
<evidence type="ECO:0000256" key="8">
    <source>
        <dbReference type="PROSITE-ProRule" id="PRU00552"/>
    </source>
</evidence>
<dbReference type="HOGENOM" id="CLU_003041_13_0_1"/>
<dbReference type="Gene3D" id="3.40.50.300">
    <property type="entry name" value="P-loop containing nucleotide triphosphate hydrolases"/>
    <property type="match status" value="2"/>
</dbReference>
<evidence type="ECO:0000259" key="13">
    <source>
        <dbReference type="PROSITE" id="PS51195"/>
    </source>
</evidence>
<dbReference type="SMART" id="SM00490">
    <property type="entry name" value="HELICc"/>
    <property type="match status" value="1"/>
</dbReference>
<feature type="domain" description="Helicase C-terminal" evidence="12">
    <location>
        <begin position="527"/>
        <end position="679"/>
    </location>
</feature>
<feature type="region of interest" description="Disordered" evidence="10">
    <location>
        <begin position="817"/>
        <end position="836"/>
    </location>
</feature>
<keyword evidence="4 9" id="KW-0378">Hydrolase</keyword>
<dbReference type="STRING" id="1262450.S3CRG9"/>
<dbReference type="SMART" id="SM00487">
    <property type="entry name" value="DEXDc"/>
    <property type="match status" value="1"/>
</dbReference>
<dbReference type="Pfam" id="PF00270">
    <property type="entry name" value="DEAD"/>
    <property type="match status" value="1"/>
</dbReference>